<organism evidence="3 4">
    <name type="scientific">Trypanosoma cruzi marinkellei</name>
    <dbReference type="NCBI Taxonomy" id="85056"/>
    <lineage>
        <taxon>Eukaryota</taxon>
        <taxon>Discoba</taxon>
        <taxon>Euglenozoa</taxon>
        <taxon>Kinetoplastea</taxon>
        <taxon>Metakinetoplastina</taxon>
        <taxon>Trypanosomatida</taxon>
        <taxon>Trypanosomatidae</taxon>
        <taxon>Trypanosoma</taxon>
        <taxon>Schizotrypanum</taxon>
    </lineage>
</organism>
<sequence>MARREQQVGYTVTTTIKVVLFRGGVRGNKLKLNDFLTMELDGRGAMDANRDVLLEAFFKHSEKYLCDAGVLREIQAFDRYVRMERALGDEMDMEEDAHMFHDNGVDNLLTWLAAAAEVKASVRGVTQSLLDAAAEEARNPTTTSVPIKLEGFYESVYNVGWHHVVEVPGGEGTGMDVREGEPPQSWTHKVVGLTLEKDDGVQQSGAARLRLMVLTSDEGWPYSWKWKENKSTRDCYVNCEVADREGRSHRVVEHSPRDRLYA</sequence>
<dbReference type="EMBL" id="AHKC01011104">
    <property type="protein sequence ID" value="EKF31040.1"/>
    <property type="molecule type" value="Genomic_DNA"/>
</dbReference>
<dbReference type="InterPro" id="IPR046835">
    <property type="entry name" value="RHS_N"/>
</dbReference>
<dbReference type="InterPro" id="IPR006518">
    <property type="entry name" value="Trypano_RHS"/>
</dbReference>
<dbReference type="Pfam" id="PF24466">
    <property type="entry name" value="DUF7578"/>
    <property type="match status" value="1"/>
</dbReference>
<dbReference type="AlphaFoldDB" id="K2MVB6"/>
<name>K2MVB6_TRYCR</name>
<keyword evidence="4" id="KW-1185">Reference proteome</keyword>
<feature type="domain" description="Retrotransposon hot spot protein N-terminal" evidence="1">
    <location>
        <begin position="153"/>
        <end position="242"/>
    </location>
</feature>
<protein>
    <submittedName>
        <fullName evidence="3">Retrotransposon hot spot (RHS) protein, putative</fullName>
    </submittedName>
</protein>
<dbReference type="InterPro" id="IPR056000">
    <property type="entry name" value="DUF7578"/>
</dbReference>
<evidence type="ECO:0000259" key="2">
    <source>
        <dbReference type="Pfam" id="PF24466"/>
    </source>
</evidence>
<evidence type="ECO:0000313" key="4">
    <source>
        <dbReference type="Proteomes" id="UP000007350"/>
    </source>
</evidence>
<accession>K2MVB6</accession>
<comment type="caution">
    <text evidence="3">The sequence shown here is derived from an EMBL/GenBank/DDBJ whole genome shotgun (WGS) entry which is preliminary data.</text>
</comment>
<evidence type="ECO:0000259" key="1">
    <source>
        <dbReference type="Pfam" id="PF20445"/>
    </source>
</evidence>
<evidence type="ECO:0000313" key="3">
    <source>
        <dbReference type="EMBL" id="EKF31040.1"/>
    </source>
</evidence>
<proteinExistence type="predicted"/>
<feature type="domain" description="DUF7578" evidence="2">
    <location>
        <begin position="28"/>
        <end position="87"/>
    </location>
</feature>
<gene>
    <name evidence="3" type="ORF">MOQ_005129</name>
</gene>
<reference evidence="3 4" key="1">
    <citation type="journal article" date="2012" name="BMC Genomics">
        <title>Comparative genomic analysis of human infective Trypanosoma cruzi lineages with the bat-restricted subspecies T. cruzi marinkellei.</title>
        <authorList>
            <person name="Franzen O."/>
            <person name="Talavera-Lopez C."/>
            <person name="Ochaya S."/>
            <person name="Butler C.E."/>
            <person name="Messenger L.A."/>
            <person name="Lewis M.D."/>
            <person name="Llewellyn M.S."/>
            <person name="Marinkelle C.J."/>
            <person name="Tyler K.M."/>
            <person name="Miles M.A."/>
            <person name="Andersson B."/>
        </authorList>
    </citation>
    <scope>NUCLEOTIDE SEQUENCE [LARGE SCALE GENOMIC DNA]</scope>
    <source>
        <strain evidence="3 4">B7</strain>
    </source>
</reference>
<dbReference type="Pfam" id="PF20445">
    <property type="entry name" value="RHS_N"/>
    <property type="match status" value="1"/>
</dbReference>
<dbReference type="NCBIfam" id="TIGR01631">
    <property type="entry name" value="Trypano_RHS"/>
    <property type="match status" value="1"/>
</dbReference>
<dbReference type="Proteomes" id="UP000007350">
    <property type="component" value="Unassembled WGS sequence"/>
</dbReference>